<dbReference type="InterPro" id="IPR005874">
    <property type="entry name" value="SUI1_euk"/>
</dbReference>
<evidence type="ECO:0000256" key="1">
    <source>
        <dbReference type="ARBA" id="ARBA00005422"/>
    </source>
</evidence>
<dbReference type="CDD" id="cd11566">
    <property type="entry name" value="eIF1_SUI1"/>
    <property type="match status" value="1"/>
</dbReference>
<dbReference type="Proteomes" id="UP000756132">
    <property type="component" value="Chromosome 13"/>
</dbReference>
<dbReference type="NCBIfam" id="TIGR01160">
    <property type="entry name" value="SUI1_MOF2"/>
    <property type="match status" value="1"/>
</dbReference>
<sequence length="116" mass="13193">MSGQIENLKSFDPFAEADEGEGETKQSQNYIHIRIQQRNGRKTLTTVQGLPKKFDQKKILKVIKKKFACNGTIVNDSEMGEVIQLQGDQRKDVQEFLVDKKEGLELDAKTIKVHGF</sequence>
<protein>
    <submittedName>
        <fullName evidence="7">Eukaryotic translation initiation factor eIF-1</fullName>
    </submittedName>
</protein>
<keyword evidence="8" id="KW-1185">Reference proteome</keyword>
<keyword evidence="2" id="KW-0810">Translation regulation</keyword>
<dbReference type="PROSITE" id="PS50296">
    <property type="entry name" value="SUI1"/>
    <property type="match status" value="1"/>
</dbReference>
<dbReference type="KEGG" id="ffu:CLAFUR5_14451"/>
<dbReference type="SUPFAM" id="SSF55159">
    <property type="entry name" value="eIF1-like"/>
    <property type="match status" value="1"/>
</dbReference>
<organism evidence="7 8">
    <name type="scientific">Passalora fulva</name>
    <name type="common">Tomato leaf mold</name>
    <name type="synonym">Cladosporium fulvum</name>
    <dbReference type="NCBI Taxonomy" id="5499"/>
    <lineage>
        <taxon>Eukaryota</taxon>
        <taxon>Fungi</taxon>
        <taxon>Dikarya</taxon>
        <taxon>Ascomycota</taxon>
        <taxon>Pezizomycotina</taxon>
        <taxon>Dothideomycetes</taxon>
        <taxon>Dothideomycetidae</taxon>
        <taxon>Mycosphaerellales</taxon>
        <taxon>Mycosphaerellaceae</taxon>
        <taxon>Fulvia</taxon>
    </lineage>
</organism>
<dbReference type="InterPro" id="IPR036877">
    <property type="entry name" value="SUI1_dom_sf"/>
</dbReference>
<feature type="domain" description="SUI1" evidence="6">
    <location>
        <begin position="31"/>
        <end position="101"/>
    </location>
</feature>
<dbReference type="OMA" id="VENHIHI"/>
<keyword evidence="7" id="KW-0396">Initiation factor</keyword>
<name>A0A9Q8PMI6_PASFU</name>
<dbReference type="RefSeq" id="XP_047769537.1">
    <property type="nucleotide sequence ID" value="XM_047913599.1"/>
</dbReference>
<evidence type="ECO:0000256" key="5">
    <source>
        <dbReference type="SAM" id="MobiDB-lite"/>
    </source>
</evidence>
<reference evidence="7" key="2">
    <citation type="journal article" date="2022" name="Microb. Genom.">
        <title>A chromosome-scale genome assembly of the tomato pathogen Cladosporium fulvum reveals a compartmentalized genome architecture and the presence of a dispensable chromosome.</title>
        <authorList>
            <person name="Zaccaron A.Z."/>
            <person name="Chen L.H."/>
            <person name="Samaras A."/>
            <person name="Stergiopoulos I."/>
        </authorList>
    </citation>
    <scope>NUCLEOTIDE SEQUENCE</scope>
    <source>
        <strain evidence="7">Race5_Kim</strain>
    </source>
</reference>
<comment type="function">
    <text evidence="4">Additional factor that functions in concert with eIF-2 and the initiator tRNA in directing the ribosome to the proper start site of translation.</text>
</comment>
<evidence type="ECO:0000313" key="8">
    <source>
        <dbReference type="Proteomes" id="UP000756132"/>
    </source>
</evidence>
<dbReference type="FunFam" id="3.30.780.10:FF:000005">
    <property type="entry name" value="Sui1 translation initiation factor"/>
    <property type="match status" value="1"/>
</dbReference>
<dbReference type="InterPro" id="IPR001950">
    <property type="entry name" value="SUI1"/>
</dbReference>
<dbReference type="EMBL" id="CP090175">
    <property type="protein sequence ID" value="UJO25171.1"/>
    <property type="molecule type" value="Genomic_DNA"/>
</dbReference>
<dbReference type="PIRSF" id="PIRSF004499">
    <property type="entry name" value="SUI1_euk"/>
    <property type="match status" value="1"/>
</dbReference>
<evidence type="ECO:0000256" key="3">
    <source>
        <dbReference type="ARBA" id="ARBA00022917"/>
    </source>
</evidence>
<dbReference type="GeneID" id="71994329"/>
<dbReference type="AlphaFoldDB" id="A0A9Q8PMI6"/>
<dbReference type="GO" id="GO:0003743">
    <property type="term" value="F:translation initiation factor activity"/>
    <property type="evidence" value="ECO:0007669"/>
    <property type="project" value="UniProtKB-KW"/>
</dbReference>
<evidence type="ECO:0000256" key="2">
    <source>
        <dbReference type="ARBA" id="ARBA00022845"/>
    </source>
</evidence>
<gene>
    <name evidence="7" type="ORF">CLAFUR5_14451</name>
</gene>
<feature type="region of interest" description="Disordered" evidence="5">
    <location>
        <begin position="1"/>
        <end position="28"/>
    </location>
</feature>
<accession>A0A9Q8PMI6</accession>
<evidence type="ECO:0000259" key="6">
    <source>
        <dbReference type="PROSITE" id="PS50296"/>
    </source>
</evidence>
<proteinExistence type="inferred from homology"/>
<evidence type="ECO:0000256" key="4">
    <source>
        <dbReference type="ARBA" id="ARBA00060093"/>
    </source>
</evidence>
<reference evidence="7" key="1">
    <citation type="submission" date="2021-12" db="EMBL/GenBank/DDBJ databases">
        <authorList>
            <person name="Zaccaron A."/>
            <person name="Stergiopoulos I."/>
        </authorList>
    </citation>
    <scope>NUCLEOTIDE SEQUENCE</scope>
    <source>
        <strain evidence="7">Race5_Kim</strain>
    </source>
</reference>
<dbReference type="Gene3D" id="3.30.780.10">
    <property type="entry name" value="SUI1-like domain"/>
    <property type="match status" value="1"/>
</dbReference>
<dbReference type="OrthoDB" id="10248435at2759"/>
<keyword evidence="3" id="KW-0648">Protein biosynthesis</keyword>
<comment type="similarity">
    <text evidence="1">Belongs to the SUI1 family.</text>
</comment>
<evidence type="ECO:0000313" key="7">
    <source>
        <dbReference type="EMBL" id="UJO25171.1"/>
    </source>
</evidence>
<dbReference type="PANTHER" id="PTHR10388">
    <property type="entry name" value="EUKARYOTIC TRANSLATION INITIATION FACTOR SUI1"/>
    <property type="match status" value="1"/>
</dbReference>
<dbReference type="GO" id="GO:0006417">
    <property type="term" value="P:regulation of translation"/>
    <property type="evidence" value="ECO:0007669"/>
    <property type="project" value="UniProtKB-KW"/>
</dbReference>
<dbReference type="Pfam" id="PF01253">
    <property type="entry name" value="SUI1"/>
    <property type="match status" value="1"/>
</dbReference>